<sequence length="335" mass="38314">EVITSAFSFLASATCILHHNGIPVFVDIDPKTYNIDVNKIEEKITEKTKAIIPVHIHGLPCDMDRILEIARRHNLVVIEDACQSHGATYKGKKTGNFGEMATYSLNSTKNLPGGEGGLFVTNSEELRAKANMTRMFGEFVKEGEGRSYKAYTMGWMYRTQELSAALTRSQLKRLDFYNENSRRNGDYLTKELSKIKGLIPPVTPPDRTYIYHKYRVRLDPKALGIEIEPAKFRDLVMKALLAEGVDVVLWQHFSLPANPLFQKKEGYGKGCPWSCPFYNKEISYNIEDYPQTNKLIENSFVVCSEPYPIYCQSLELMNYYVEGFRKVFENIEEVL</sequence>
<dbReference type="SUPFAM" id="SSF53383">
    <property type="entry name" value="PLP-dependent transferases"/>
    <property type="match status" value="1"/>
</dbReference>
<dbReference type="Gene3D" id="3.40.640.10">
    <property type="entry name" value="Type I PLP-dependent aspartate aminotransferase-like (Major domain)"/>
    <property type="match status" value="1"/>
</dbReference>
<name>A0A2M7E9W9_9BACT</name>
<comment type="caution">
    <text evidence="2">The sequence shown here is derived from an EMBL/GenBank/DDBJ whole genome shotgun (WGS) entry which is preliminary data.</text>
</comment>
<evidence type="ECO:0000313" key="2">
    <source>
        <dbReference type="EMBL" id="PIV64504.1"/>
    </source>
</evidence>
<dbReference type="GO" id="GO:0030170">
    <property type="term" value="F:pyridoxal phosphate binding"/>
    <property type="evidence" value="ECO:0007669"/>
    <property type="project" value="TreeGrafter"/>
</dbReference>
<comment type="similarity">
    <text evidence="1">Belongs to the DegT/DnrJ/EryC1 family.</text>
</comment>
<dbReference type="Gene3D" id="3.90.1150.10">
    <property type="entry name" value="Aspartate Aminotransferase, domain 1"/>
    <property type="match status" value="1"/>
</dbReference>
<dbReference type="PANTHER" id="PTHR30244">
    <property type="entry name" value="TRANSAMINASE"/>
    <property type="match status" value="1"/>
</dbReference>
<keyword evidence="2" id="KW-0032">Aminotransferase</keyword>
<organism evidence="2 3">
    <name type="scientific">bacterium (Candidatus Ratteibacteria) CG01_land_8_20_14_3_00_40_19</name>
    <dbReference type="NCBI Taxonomy" id="2014290"/>
    <lineage>
        <taxon>Bacteria</taxon>
        <taxon>Candidatus Ratteibacteria</taxon>
    </lineage>
</organism>
<dbReference type="AlphaFoldDB" id="A0A2M7E9W9"/>
<dbReference type="InterPro" id="IPR015422">
    <property type="entry name" value="PyrdxlP-dep_Trfase_small"/>
</dbReference>
<reference evidence="3" key="1">
    <citation type="submission" date="2017-09" db="EMBL/GenBank/DDBJ databases">
        <title>Depth-based differentiation of microbial function through sediment-hosted aquifers and enrichment of novel symbionts in the deep terrestrial subsurface.</title>
        <authorList>
            <person name="Probst A.J."/>
            <person name="Ladd B."/>
            <person name="Jarett J.K."/>
            <person name="Geller-Mcgrath D.E."/>
            <person name="Sieber C.M.K."/>
            <person name="Emerson J.B."/>
            <person name="Anantharaman K."/>
            <person name="Thomas B.C."/>
            <person name="Malmstrom R."/>
            <person name="Stieglmeier M."/>
            <person name="Klingl A."/>
            <person name="Woyke T."/>
            <person name="Ryan C.M."/>
            <person name="Banfield J.F."/>
        </authorList>
    </citation>
    <scope>NUCLEOTIDE SEQUENCE [LARGE SCALE GENOMIC DNA]</scope>
</reference>
<keyword evidence="2" id="KW-0808">Transferase</keyword>
<dbReference type="InterPro" id="IPR000653">
    <property type="entry name" value="DegT/StrS_aminotransferase"/>
</dbReference>
<dbReference type="InterPro" id="IPR015424">
    <property type="entry name" value="PyrdxlP-dep_Trfase"/>
</dbReference>
<evidence type="ECO:0000313" key="3">
    <source>
        <dbReference type="Proteomes" id="UP000228886"/>
    </source>
</evidence>
<dbReference type="GO" id="GO:0008483">
    <property type="term" value="F:transaminase activity"/>
    <property type="evidence" value="ECO:0007669"/>
    <property type="project" value="UniProtKB-KW"/>
</dbReference>
<accession>A0A2M7E9W9</accession>
<keyword evidence="1" id="KW-0663">Pyridoxal phosphate</keyword>
<dbReference type="PANTHER" id="PTHR30244:SF34">
    <property type="entry name" value="DTDP-4-AMINO-4,6-DIDEOXYGALACTOSE TRANSAMINASE"/>
    <property type="match status" value="1"/>
</dbReference>
<protein>
    <submittedName>
        <fullName evidence="2">Glutamine--scyllo-inositol aminotransferase</fullName>
    </submittedName>
</protein>
<dbReference type="Proteomes" id="UP000228886">
    <property type="component" value="Unassembled WGS sequence"/>
</dbReference>
<proteinExistence type="inferred from homology"/>
<dbReference type="EMBL" id="PETL01000094">
    <property type="protein sequence ID" value="PIV64504.1"/>
    <property type="molecule type" value="Genomic_DNA"/>
</dbReference>
<gene>
    <name evidence="2" type="ORF">COS11_01830</name>
</gene>
<dbReference type="Pfam" id="PF01041">
    <property type="entry name" value="DegT_DnrJ_EryC1"/>
    <property type="match status" value="1"/>
</dbReference>
<dbReference type="CDD" id="cd00616">
    <property type="entry name" value="AHBA_syn"/>
    <property type="match status" value="1"/>
</dbReference>
<dbReference type="GO" id="GO:0000271">
    <property type="term" value="P:polysaccharide biosynthetic process"/>
    <property type="evidence" value="ECO:0007669"/>
    <property type="project" value="TreeGrafter"/>
</dbReference>
<dbReference type="InterPro" id="IPR015421">
    <property type="entry name" value="PyrdxlP-dep_Trfase_major"/>
</dbReference>
<evidence type="ECO:0000256" key="1">
    <source>
        <dbReference type="RuleBase" id="RU004508"/>
    </source>
</evidence>
<feature type="non-terminal residue" evidence="2">
    <location>
        <position position="1"/>
    </location>
</feature>